<keyword evidence="4" id="KW-1133">Transmembrane helix</keyword>
<keyword evidence="2" id="KW-0547">Nucleotide-binding</keyword>
<feature type="domain" description="Mur ligase central" evidence="6">
    <location>
        <begin position="219"/>
        <end position="412"/>
    </location>
</feature>
<reference evidence="8" key="2">
    <citation type="journal article" date="2018" name="Environ. Microbiol.">
        <title>Bloom of a denitrifying methanotroph, 'Candidatus Methylomirabilis limnetica', in a deep stratified lake.</title>
        <authorList>
            <person name="Graf J.S."/>
            <person name="Mayr M.J."/>
            <person name="Marchant H.K."/>
            <person name="Tienken D."/>
            <person name="Hach P.F."/>
            <person name="Brand A."/>
            <person name="Schubert C.J."/>
            <person name="Kuypers M.M."/>
            <person name="Milucka J."/>
        </authorList>
    </citation>
    <scope>NUCLEOTIDE SEQUENCE [LARGE SCALE GENOMIC DNA]</scope>
    <source>
        <strain evidence="8">Zug</strain>
    </source>
</reference>
<dbReference type="PANTHER" id="PTHR43024">
    <property type="entry name" value="UDP-N-ACETYLMURAMOYL-TRIPEPTIDE--D-ALANYL-D-ALANINE LIGASE"/>
    <property type="match status" value="1"/>
</dbReference>
<evidence type="ECO:0000259" key="5">
    <source>
        <dbReference type="Pfam" id="PF02875"/>
    </source>
</evidence>
<dbReference type="PANTHER" id="PTHR43024:SF1">
    <property type="entry name" value="UDP-N-ACETYLMURAMOYL-TRIPEPTIDE--D-ALANYL-D-ALANINE LIGASE"/>
    <property type="match status" value="1"/>
</dbReference>
<dbReference type="InterPro" id="IPR004101">
    <property type="entry name" value="Mur_ligase_C"/>
</dbReference>
<evidence type="ECO:0000313" key="8">
    <source>
        <dbReference type="Proteomes" id="UP000241436"/>
    </source>
</evidence>
<dbReference type="GO" id="GO:0005524">
    <property type="term" value="F:ATP binding"/>
    <property type="evidence" value="ECO:0007669"/>
    <property type="project" value="UniProtKB-KW"/>
</dbReference>
<dbReference type="Pfam" id="PF02875">
    <property type="entry name" value="Mur_ligase_C"/>
    <property type="match status" value="1"/>
</dbReference>
<dbReference type="AlphaFoldDB" id="A0A2T4TZ60"/>
<evidence type="ECO:0000256" key="4">
    <source>
        <dbReference type="SAM" id="Phobius"/>
    </source>
</evidence>
<comment type="caution">
    <text evidence="7">The sequence shown here is derived from an EMBL/GenBank/DDBJ whole genome shotgun (WGS) entry which is preliminary data.</text>
</comment>
<evidence type="ECO:0000256" key="2">
    <source>
        <dbReference type="ARBA" id="ARBA00022741"/>
    </source>
</evidence>
<proteinExistence type="predicted"/>
<evidence type="ECO:0000256" key="3">
    <source>
        <dbReference type="ARBA" id="ARBA00022840"/>
    </source>
</evidence>
<keyword evidence="4" id="KW-0812">Transmembrane</keyword>
<gene>
    <name evidence="7" type="ORF">CLG94_05160</name>
</gene>
<keyword evidence="8" id="KW-1185">Reference proteome</keyword>
<reference evidence="7 8" key="1">
    <citation type="submission" date="2017-09" db="EMBL/GenBank/DDBJ databases">
        <title>Bloom of a denitrifying methanotroph, Candidatus Methylomirabilis limnetica, in a deep stratified lake.</title>
        <authorList>
            <person name="Graf J.S."/>
            <person name="Marchant H.K."/>
            <person name="Tienken D."/>
            <person name="Hach P.F."/>
            <person name="Brand A."/>
            <person name="Schubert C.J."/>
            <person name="Kuypers M.M."/>
            <person name="Milucka J."/>
        </authorList>
    </citation>
    <scope>NUCLEOTIDE SEQUENCE [LARGE SCALE GENOMIC DNA]</scope>
    <source>
        <strain evidence="7 8">Zug</strain>
    </source>
</reference>
<keyword evidence="1 7" id="KW-0436">Ligase</keyword>
<keyword evidence="4" id="KW-0472">Membrane</keyword>
<dbReference type="InterPro" id="IPR036615">
    <property type="entry name" value="Mur_ligase_C_dom_sf"/>
</dbReference>
<dbReference type="Pfam" id="PF08245">
    <property type="entry name" value="Mur_ligase_M"/>
    <property type="match status" value="1"/>
</dbReference>
<dbReference type="InterPro" id="IPR036565">
    <property type="entry name" value="Mur-like_cat_sf"/>
</dbReference>
<sequence length="567" mass="61349">MRSGVVLGPSLAGRAVTGLLPYMAVVIMRHLDLIYLAQLERYNSARLRGWIARHWGLVLNGRGALVQVAVLGAGILLALLPLPVFPGLRHAGTGTFYIIWLAAGMWLRSRWSSLQVSQQLQWTSRTVRLVAVTFLLAVVAMLVTSGLTVLLLSRLMVAPLALLVGIGLATGLLVMSEIAAGTVLVANLSLAPLEQAVNQRFYAQAKVRMRQYPGEVVGITGSYGKTTTKFIAATLLQKRYSVFKTPDGVNSTMGIVRVVREALRDDHQFFVVEVAAYGPGEIKEVCEILRPRIGILTAVGVQHLERFGTPERIAEAKYELIDSLPPDGLAIVNADDPGALRLAERARREGRRVILYGVGDDERDLDVRGKDVKLSSHGSAFRVETGYGAAMFETKLLGGWNIANILGATAAALECGVPLEEIADGVKSLTPAPKRLELREEGGVIKLIDVANANPLGAQMALEVLSQFKGGSKILITPGLVELGQIEAEENRRFGRAAAAVCDYVLLVGPQQTLPLREGLREGGFADSRILVARHSGEVTDHLKAIVREGDVLLYENRLPDTYLELA</sequence>
<feature type="transmembrane region" description="Helical" evidence="4">
    <location>
        <begin position="20"/>
        <end position="37"/>
    </location>
</feature>
<keyword evidence="3" id="KW-0067">ATP-binding</keyword>
<organism evidence="7 8">
    <name type="scientific">Candidatus Methylomirabilis limnetica</name>
    <dbReference type="NCBI Taxonomy" id="2033718"/>
    <lineage>
        <taxon>Bacteria</taxon>
        <taxon>Candidatus Methylomirabilota</taxon>
        <taxon>Candidatus Methylomirabilia</taxon>
        <taxon>Candidatus Methylomirabilales</taxon>
        <taxon>Candidatus Methylomirabilaceae</taxon>
        <taxon>Candidatus Methylomirabilis</taxon>
    </lineage>
</organism>
<feature type="transmembrane region" description="Helical" evidence="4">
    <location>
        <begin position="57"/>
        <end position="82"/>
    </location>
</feature>
<protein>
    <submittedName>
        <fullName evidence="7">Mur ligase</fullName>
    </submittedName>
</protein>
<accession>A0A2T4TZ60</accession>
<evidence type="ECO:0000259" key="6">
    <source>
        <dbReference type="Pfam" id="PF08245"/>
    </source>
</evidence>
<feature type="domain" description="Mur ligase C-terminal" evidence="5">
    <location>
        <begin position="435"/>
        <end position="554"/>
    </location>
</feature>
<dbReference type="SUPFAM" id="SSF53623">
    <property type="entry name" value="MurD-like peptide ligases, catalytic domain"/>
    <property type="match status" value="1"/>
</dbReference>
<dbReference type="InterPro" id="IPR051046">
    <property type="entry name" value="MurCDEF_CellWall_CoF430Synth"/>
</dbReference>
<dbReference type="Gene3D" id="3.40.1190.10">
    <property type="entry name" value="Mur-like, catalytic domain"/>
    <property type="match status" value="1"/>
</dbReference>
<dbReference type="Gene3D" id="3.90.190.20">
    <property type="entry name" value="Mur ligase, C-terminal domain"/>
    <property type="match status" value="1"/>
</dbReference>
<dbReference type="InterPro" id="IPR013221">
    <property type="entry name" value="Mur_ligase_cen"/>
</dbReference>
<evidence type="ECO:0000256" key="1">
    <source>
        <dbReference type="ARBA" id="ARBA00022598"/>
    </source>
</evidence>
<dbReference type="GO" id="GO:0016881">
    <property type="term" value="F:acid-amino acid ligase activity"/>
    <property type="evidence" value="ECO:0007669"/>
    <property type="project" value="InterPro"/>
</dbReference>
<name>A0A2T4TZ60_9BACT</name>
<dbReference type="Proteomes" id="UP000241436">
    <property type="component" value="Unassembled WGS sequence"/>
</dbReference>
<feature type="transmembrane region" description="Helical" evidence="4">
    <location>
        <begin position="88"/>
        <end position="107"/>
    </location>
</feature>
<dbReference type="EMBL" id="NVQC01000016">
    <property type="protein sequence ID" value="PTL36419.1"/>
    <property type="molecule type" value="Genomic_DNA"/>
</dbReference>
<evidence type="ECO:0000313" key="7">
    <source>
        <dbReference type="EMBL" id="PTL36419.1"/>
    </source>
</evidence>
<dbReference type="SUPFAM" id="SSF53244">
    <property type="entry name" value="MurD-like peptide ligases, peptide-binding domain"/>
    <property type="match status" value="1"/>
</dbReference>
<feature type="transmembrane region" description="Helical" evidence="4">
    <location>
        <begin position="127"/>
        <end position="151"/>
    </location>
</feature>